<organism evidence="1 2">
    <name type="scientific">Candidatus Thiodiazotropha endolucinida</name>
    <dbReference type="NCBI Taxonomy" id="1655433"/>
    <lineage>
        <taxon>Bacteria</taxon>
        <taxon>Pseudomonadati</taxon>
        <taxon>Pseudomonadota</taxon>
        <taxon>Gammaproteobacteria</taxon>
        <taxon>Chromatiales</taxon>
        <taxon>Sedimenticolaceae</taxon>
        <taxon>Candidatus Thiodiazotropha</taxon>
    </lineage>
</organism>
<dbReference type="RefSeq" id="WP_069122559.1">
    <property type="nucleotide sequence ID" value="NZ_MARB01000006.1"/>
</dbReference>
<evidence type="ECO:0008006" key="3">
    <source>
        <dbReference type="Google" id="ProtNLM"/>
    </source>
</evidence>
<sequence length="78" mass="8472">MGINSITGPALQGIQKGFQGMRRVASEIASTQQTNQAKPTDLSRAMVELQQHANHTKAQVKTLKTANELIGTLIDERV</sequence>
<accession>A0A7Z0VME5</accession>
<comment type="caution">
    <text evidence="1">The sequence shown here is derived from an EMBL/GenBank/DDBJ whole genome shotgun (WGS) entry which is preliminary data.</text>
</comment>
<evidence type="ECO:0000313" key="1">
    <source>
        <dbReference type="EMBL" id="ODJ88353.1"/>
    </source>
</evidence>
<keyword evidence="2" id="KW-1185">Reference proteome</keyword>
<reference evidence="1 2" key="1">
    <citation type="submission" date="2016-06" db="EMBL/GenBank/DDBJ databases">
        <title>Genome sequence of endosymbiont of Candidatus Endolucinida thiodiazotropha.</title>
        <authorList>
            <person name="Poehlein A."/>
            <person name="Koenig S."/>
            <person name="Heiden S.E."/>
            <person name="Thuermer A."/>
            <person name="Voget S."/>
            <person name="Daniel R."/>
            <person name="Markert S."/>
            <person name="Gros O."/>
            <person name="Schweder T."/>
        </authorList>
    </citation>
    <scope>NUCLEOTIDE SEQUENCE [LARGE SCALE GENOMIC DNA]</scope>
    <source>
        <strain evidence="1 2">COS</strain>
    </source>
</reference>
<protein>
    <recommendedName>
        <fullName evidence="3">Hydrolase</fullName>
    </recommendedName>
</protein>
<proteinExistence type="predicted"/>
<dbReference type="OrthoDB" id="5771480at2"/>
<dbReference type="AlphaFoldDB" id="A0A7Z0VME5"/>
<dbReference type="Proteomes" id="UP000094769">
    <property type="component" value="Unassembled WGS sequence"/>
</dbReference>
<evidence type="ECO:0000313" key="2">
    <source>
        <dbReference type="Proteomes" id="UP000094769"/>
    </source>
</evidence>
<name>A0A7Z0VME5_9GAMM</name>
<dbReference type="EMBL" id="MARB01000006">
    <property type="protein sequence ID" value="ODJ88353.1"/>
    <property type="molecule type" value="Genomic_DNA"/>
</dbReference>
<gene>
    <name evidence="1" type="ORF">CODIS_13590</name>
</gene>